<dbReference type="AlphaFoldDB" id="A0AAV5INU8"/>
<protein>
    <submittedName>
        <fullName evidence="1">Uncharacterized protein</fullName>
    </submittedName>
</protein>
<sequence length="74" mass="8687">MYRPPSSNAQDTLPRNTLFLSTIWHLWKARNALIFISFVSRPQDLCSTIVQHAQYTQLAMCPLHSHPKLPRWVR</sequence>
<evidence type="ECO:0000313" key="1">
    <source>
        <dbReference type="EMBL" id="GKV03561.1"/>
    </source>
</evidence>
<accession>A0AAV5INU8</accession>
<evidence type="ECO:0000313" key="2">
    <source>
        <dbReference type="Proteomes" id="UP001054252"/>
    </source>
</evidence>
<gene>
    <name evidence="1" type="ORF">SLEP1_g15840</name>
</gene>
<name>A0AAV5INU8_9ROSI</name>
<organism evidence="1 2">
    <name type="scientific">Rubroshorea leprosula</name>
    <dbReference type="NCBI Taxonomy" id="152421"/>
    <lineage>
        <taxon>Eukaryota</taxon>
        <taxon>Viridiplantae</taxon>
        <taxon>Streptophyta</taxon>
        <taxon>Embryophyta</taxon>
        <taxon>Tracheophyta</taxon>
        <taxon>Spermatophyta</taxon>
        <taxon>Magnoliopsida</taxon>
        <taxon>eudicotyledons</taxon>
        <taxon>Gunneridae</taxon>
        <taxon>Pentapetalae</taxon>
        <taxon>rosids</taxon>
        <taxon>malvids</taxon>
        <taxon>Malvales</taxon>
        <taxon>Dipterocarpaceae</taxon>
        <taxon>Rubroshorea</taxon>
    </lineage>
</organism>
<keyword evidence="2" id="KW-1185">Reference proteome</keyword>
<dbReference type="EMBL" id="BPVZ01000020">
    <property type="protein sequence ID" value="GKV03561.1"/>
    <property type="molecule type" value="Genomic_DNA"/>
</dbReference>
<dbReference type="Proteomes" id="UP001054252">
    <property type="component" value="Unassembled WGS sequence"/>
</dbReference>
<reference evidence="1 2" key="1">
    <citation type="journal article" date="2021" name="Commun. Biol.">
        <title>The genome of Shorea leprosula (Dipterocarpaceae) highlights the ecological relevance of drought in aseasonal tropical rainforests.</title>
        <authorList>
            <person name="Ng K.K.S."/>
            <person name="Kobayashi M.J."/>
            <person name="Fawcett J.A."/>
            <person name="Hatakeyama M."/>
            <person name="Paape T."/>
            <person name="Ng C.H."/>
            <person name="Ang C.C."/>
            <person name="Tnah L.H."/>
            <person name="Lee C.T."/>
            <person name="Nishiyama T."/>
            <person name="Sese J."/>
            <person name="O'Brien M.J."/>
            <person name="Copetti D."/>
            <person name="Mohd Noor M.I."/>
            <person name="Ong R.C."/>
            <person name="Putra M."/>
            <person name="Sireger I.Z."/>
            <person name="Indrioko S."/>
            <person name="Kosugi Y."/>
            <person name="Izuno A."/>
            <person name="Isagi Y."/>
            <person name="Lee S.L."/>
            <person name="Shimizu K.K."/>
        </authorList>
    </citation>
    <scope>NUCLEOTIDE SEQUENCE [LARGE SCALE GENOMIC DNA]</scope>
    <source>
        <strain evidence="1">214</strain>
    </source>
</reference>
<proteinExistence type="predicted"/>
<comment type="caution">
    <text evidence="1">The sequence shown here is derived from an EMBL/GenBank/DDBJ whole genome shotgun (WGS) entry which is preliminary data.</text>
</comment>